<gene>
    <name evidence="1" type="ORF">CEXT_768221</name>
</gene>
<dbReference type="Proteomes" id="UP001054945">
    <property type="component" value="Unassembled WGS sequence"/>
</dbReference>
<evidence type="ECO:0000313" key="2">
    <source>
        <dbReference type="Proteomes" id="UP001054945"/>
    </source>
</evidence>
<reference evidence="1 2" key="1">
    <citation type="submission" date="2021-06" db="EMBL/GenBank/DDBJ databases">
        <title>Caerostris extrusa draft genome.</title>
        <authorList>
            <person name="Kono N."/>
            <person name="Arakawa K."/>
        </authorList>
    </citation>
    <scope>NUCLEOTIDE SEQUENCE [LARGE SCALE GENOMIC DNA]</scope>
</reference>
<protein>
    <submittedName>
        <fullName evidence="1">Uncharacterized protein</fullName>
    </submittedName>
</protein>
<evidence type="ECO:0000313" key="1">
    <source>
        <dbReference type="EMBL" id="GIY11838.1"/>
    </source>
</evidence>
<dbReference type="EMBL" id="BPLR01006707">
    <property type="protein sequence ID" value="GIY11838.1"/>
    <property type="molecule type" value="Genomic_DNA"/>
</dbReference>
<organism evidence="1 2">
    <name type="scientific">Caerostris extrusa</name>
    <name type="common">Bark spider</name>
    <name type="synonym">Caerostris bankana</name>
    <dbReference type="NCBI Taxonomy" id="172846"/>
    <lineage>
        <taxon>Eukaryota</taxon>
        <taxon>Metazoa</taxon>
        <taxon>Ecdysozoa</taxon>
        <taxon>Arthropoda</taxon>
        <taxon>Chelicerata</taxon>
        <taxon>Arachnida</taxon>
        <taxon>Araneae</taxon>
        <taxon>Araneomorphae</taxon>
        <taxon>Entelegynae</taxon>
        <taxon>Araneoidea</taxon>
        <taxon>Araneidae</taxon>
        <taxon>Caerostris</taxon>
    </lineage>
</organism>
<name>A0AAV4QVU4_CAEEX</name>
<dbReference type="AlphaFoldDB" id="A0AAV4QVU4"/>
<accession>A0AAV4QVU4</accession>
<sequence length="131" mass="15747">MFRGKAASRFETFNMNVRHHTREPVFIFRKDRTPFEACPKTDTRQSENLRFCCFLSHLTHREQKNQHVYFEQSKTDRENEITRNHVLKLGELHSNPLFGDGLFSSEEWQHANRQTIRARAIDFKGHKREEE</sequence>
<proteinExistence type="predicted"/>
<keyword evidence="2" id="KW-1185">Reference proteome</keyword>
<comment type="caution">
    <text evidence="1">The sequence shown here is derived from an EMBL/GenBank/DDBJ whole genome shotgun (WGS) entry which is preliminary data.</text>
</comment>